<dbReference type="InterPro" id="IPR011990">
    <property type="entry name" value="TPR-like_helical_dom_sf"/>
</dbReference>
<keyword evidence="5" id="KW-0802">TPR repeat</keyword>
<dbReference type="Gene3D" id="2.130.10.10">
    <property type="entry name" value="YVTN repeat-like/Quinoprotein amine dehydrogenase"/>
    <property type="match status" value="3"/>
</dbReference>
<dbReference type="Pfam" id="PF24762">
    <property type="entry name" value="TPR_IF140-IFT172"/>
    <property type="match status" value="1"/>
</dbReference>
<dbReference type="GO" id="GO:0030991">
    <property type="term" value="C:intraciliary transport particle A"/>
    <property type="evidence" value="ECO:0007669"/>
    <property type="project" value="TreeGrafter"/>
</dbReference>
<comment type="subcellular location">
    <subcellularLocation>
        <location evidence="1">Cell projection</location>
        <location evidence="1">Cilium</location>
    </subcellularLocation>
</comment>
<dbReference type="GO" id="GO:0060271">
    <property type="term" value="P:cilium assembly"/>
    <property type="evidence" value="ECO:0007669"/>
    <property type="project" value="TreeGrafter"/>
</dbReference>
<dbReference type="GO" id="GO:0008104">
    <property type="term" value="P:intracellular protein localization"/>
    <property type="evidence" value="ECO:0007669"/>
    <property type="project" value="UniProtKB-ARBA"/>
</dbReference>
<comment type="caution">
    <text evidence="12">The sequence shown here is derived from an EMBL/GenBank/DDBJ whole genome shotgun (WGS) entry which is preliminary data.</text>
</comment>
<feature type="non-terminal residue" evidence="12">
    <location>
        <position position="1"/>
    </location>
</feature>
<dbReference type="FunFam" id="1.25.40.470:FF:000009">
    <property type="entry name" value="WD repeat-containing protein 19 isoform X1"/>
    <property type="match status" value="1"/>
</dbReference>
<keyword evidence="2" id="KW-0853">WD repeat</keyword>
<gene>
    <name evidence="12" type="ORF">B4U79_10986</name>
</gene>
<dbReference type="GO" id="GO:0005929">
    <property type="term" value="C:cilium"/>
    <property type="evidence" value="ECO:0007669"/>
    <property type="project" value="UniProtKB-SubCell"/>
</dbReference>
<dbReference type="InterPro" id="IPR056168">
    <property type="entry name" value="TPR_IF140/IFT172/WDR19"/>
</dbReference>
<evidence type="ECO:0000256" key="4">
    <source>
        <dbReference type="ARBA" id="ARBA00022794"/>
    </source>
</evidence>
<dbReference type="InterPro" id="IPR057855">
    <property type="entry name" value="Beta-prop_WDR19_1st"/>
</dbReference>
<dbReference type="SMART" id="SM00320">
    <property type="entry name" value="WD40"/>
    <property type="match status" value="5"/>
</dbReference>
<evidence type="ECO:0000259" key="9">
    <source>
        <dbReference type="Pfam" id="PF23387"/>
    </source>
</evidence>
<evidence type="ECO:0000313" key="13">
    <source>
        <dbReference type="Proteomes" id="UP000285301"/>
    </source>
</evidence>
<accession>A0A3S3RLH0</accession>
<evidence type="ECO:0000256" key="5">
    <source>
        <dbReference type="ARBA" id="ARBA00022803"/>
    </source>
</evidence>
<dbReference type="SUPFAM" id="SSF50978">
    <property type="entry name" value="WD40 repeat-like"/>
    <property type="match status" value="2"/>
</dbReference>
<evidence type="ECO:0000256" key="2">
    <source>
        <dbReference type="ARBA" id="ARBA00022574"/>
    </source>
</evidence>
<dbReference type="SUPFAM" id="SSF48452">
    <property type="entry name" value="TPR-like"/>
    <property type="match status" value="1"/>
</dbReference>
<feature type="domain" description="WDR19 first beta-propeller" evidence="10">
    <location>
        <begin position="44"/>
        <end position="368"/>
    </location>
</feature>
<keyword evidence="13" id="KW-1185">Reference proteome</keyword>
<dbReference type="OrthoDB" id="10250638at2759"/>
<dbReference type="InterPro" id="IPR015943">
    <property type="entry name" value="WD40/YVTN_repeat-like_dom_sf"/>
</dbReference>
<keyword evidence="3" id="KW-0677">Repeat</keyword>
<name>A0A3S3RLH0_9ACAR</name>
<dbReference type="Pfam" id="PF23389">
    <property type="entry name" value="Beta-prop_WDR19_1st"/>
    <property type="match status" value="1"/>
</dbReference>
<proteinExistence type="predicted"/>
<dbReference type="InterPro" id="IPR056157">
    <property type="entry name" value="TPR_IFT80_172_dom"/>
</dbReference>
<evidence type="ECO:0000259" key="11">
    <source>
        <dbReference type="Pfam" id="PF24762"/>
    </source>
</evidence>
<dbReference type="InterPro" id="IPR001680">
    <property type="entry name" value="WD40_rpt"/>
</dbReference>
<reference evidence="12 13" key="1">
    <citation type="journal article" date="2018" name="Gigascience">
        <title>Genomes of trombidid mites reveal novel predicted allergens and laterally-transferred genes associated with secondary metabolism.</title>
        <authorList>
            <person name="Dong X."/>
            <person name="Chaisiri K."/>
            <person name="Xia D."/>
            <person name="Armstrong S.D."/>
            <person name="Fang Y."/>
            <person name="Donnelly M.J."/>
            <person name="Kadowaki T."/>
            <person name="McGarry J.W."/>
            <person name="Darby A.C."/>
            <person name="Makepeace B.L."/>
        </authorList>
    </citation>
    <scope>NUCLEOTIDE SEQUENCE [LARGE SCALE GENOMIC DNA]</scope>
    <source>
        <strain evidence="12">UoL-WK</strain>
    </source>
</reference>
<sequence>KNSQSPRLYLYLQTQSHAILLTTYLFAQRVFTLPEETHGPGPIFFTWQRVHAKYLVTTGFDNTLNVYGRHGEKEDHINLPGTCTGLAWDSDGQNLGVITDRSPIVILWDASVHRTTRVDTGVRDVLTIILWAKRSPLLAVGTSKGNVLIYDHSNSRKIPILGKHSKRICSGVWSEQNLLALCGEERVLSINNAEGDTVCEVGVKGEPSMMKFGVLRNEDNKHQAEENCVSLVLNKRSLMLVNVGNCTTPHVLNFKDRSGFIIDYFWHNNNSQIVIGFSMGTFAFISTNASEIGRVLSEIQVHKESLSNFAVCKSCKKLAACSDNVIKMYNTSDLQDVKSVVTVDDEKSIEWMEWSDDGQLLAVASSVGSLHVYLTRLTIIGASFGTRLAYLSSLLEVTVVSVAEDLNDSVIIIRVDIEPSLLAIGPYHVAVAMNNRVWFYALTSNQQMLLKEREYLGIIKHMVLNGDYVAVLFTDGKVNLHSIENETGAEQREHKIFGEQTETSHITCIALTNEFFIYATDSGSIEFFLLEDWTMVNIYRHSTGIRMIATDVNGLRCVVIDDRSELFLYNAVNDVALAISEVPTSPKKVLWETFSLEKGVFAVVDSKHIYVYSYHCDTIDGPMVLYIGKPLREVNEFVKMSFSLAGKDKIPTGQYPLLLYNGVIVCQTESGKTSNFVLSTHDLSEKMSEKNLLKSVLLNDLLKLRRYQDAFKICQFLDDHESWIKFAESAMYSMDIDWCIKIYRLIENTGLVESLQKIRFIEERNLLAAHLATFLKQYDLAQQLFLRSSQAKEALEMRQSIHDWDQALILAKRLAPHLIPFISREYATQLEFSGDYRSALQHFERALIEVDQQQQQESNDRRLLHHNELCEAGIARNSLRCGNTRRGIDYATKLKHNHALQLECAQILEQLKLYSDAAQMYENGHNYENAIKLYLNVKNMKKVDQLMPHIDNTAHTALIAAYAKVKEGEGKYREAVSAYLRANDHLNAVRLLLDKLNATAEAVKIVKETHSTEGAKMVARSFQQMNDMSSAIEFLVLSRCNEEAFRLASSTGQMDIYANVLLESSAEPNESKDYQSVAIYYEQDKNPLMAGKFHCLSGNYRKGVKLLLQSVNSGESEAIKMAIDAAGKSGDEHAIRYVIDFLLGEVDGVPKDFKYLFRLYMSLRQFRDAAKTAVIIAREEQNAGNYRNAHNLLFSMCNELGKQKIQIPREMYNNLCLIHSYFLAKTWIKVGDHMKSAQMLIRVCNNLSKFPVHAAAILTSAAIECQRAGLKKHAMQFATTLMKEEYRERIDPKFKRKIETFVRKSASIRRKSSEDLSNDSTQQTTSACPYCEQQLEATELNCLNCRQLIPFCVATGHHIVKDELTMCPNCKFPANITPFLRSL</sequence>
<feature type="domain" description="IFT80/172/WDR35 TPR" evidence="9">
    <location>
        <begin position="723"/>
        <end position="817"/>
    </location>
</feature>
<dbReference type="InterPro" id="IPR040379">
    <property type="entry name" value="WDR19/dyf-2"/>
</dbReference>
<dbReference type="EMBL" id="NCKU01007240">
    <property type="protein sequence ID" value="RWS02784.1"/>
    <property type="molecule type" value="Genomic_DNA"/>
</dbReference>
<evidence type="ECO:0000256" key="1">
    <source>
        <dbReference type="ARBA" id="ARBA00004138"/>
    </source>
</evidence>
<evidence type="ECO:0000259" key="8">
    <source>
        <dbReference type="Pfam" id="PF15911"/>
    </source>
</evidence>
<feature type="domain" description="IF140/IFT172/WDR19 TPR" evidence="11">
    <location>
        <begin position="900"/>
        <end position="1243"/>
    </location>
</feature>
<evidence type="ECO:0000256" key="6">
    <source>
        <dbReference type="ARBA" id="ARBA00023069"/>
    </source>
</evidence>
<organism evidence="12 13">
    <name type="scientific">Dinothrombium tinctorium</name>
    <dbReference type="NCBI Taxonomy" id="1965070"/>
    <lineage>
        <taxon>Eukaryota</taxon>
        <taxon>Metazoa</taxon>
        <taxon>Ecdysozoa</taxon>
        <taxon>Arthropoda</taxon>
        <taxon>Chelicerata</taxon>
        <taxon>Arachnida</taxon>
        <taxon>Acari</taxon>
        <taxon>Acariformes</taxon>
        <taxon>Trombidiformes</taxon>
        <taxon>Prostigmata</taxon>
        <taxon>Anystina</taxon>
        <taxon>Parasitengona</taxon>
        <taxon>Trombidioidea</taxon>
        <taxon>Trombidiidae</taxon>
        <taxon>Dinothrombium</taxon>
    </lineage>
</organism>
<protein>
    <submittedName>
        <fullName evidence="12">WD-repeat protein-like protein</fullName>
    </submittedName>
</protein>
<evidence type="ECO:0000256" key="7">
    <source>
        <dbReference type="ARBA" id="ARBA00023273"/>
    </source>
</evidence>
<feature type="domain" description="WDR19 WD40 repeat" evidence="8">
    <location>
        <begin position="388"/>
        <end position="681"/>
    </location>
</feature>
<keyword evidence="4" id="KW-0970">Cilium biogenesis/degradation</keyword>
<dbReference type="PANTHER" id="PTHR14920">
    <property type="entry name" value="OSMOTIC AVOIDANCE ABNORMAL PROTEIN 1/WD REPEAT MEMBRANE PROTEIN"/>
    <property type="match status" value="1"/>
</dbReference>
<dbReference type="Pfam" id="PF23387">
    <property type="entry name" value="TPR_IFT80_172"/>
    <property type="match status" value="1"/>
</dbReference>
<dbReference type="Proteomes" id="UP000285301">
    <property type="component" value="Unassembled WGS sequence"/>
</dbReference>
<dbReference type="PANTHER" id="PTHR14920:SF0">
    <property type="entry name" value="WD REPEAT DOMAIN 19"/>
    <property type="match status" value="1"/>
</dbReference>
<dbReference type="FunFam" id="2.130.10.10:FF:000242">
    <property type="entry name" value="WD repeat domain 19, isoform CRA_a"/>
    <property type="match status" value="1"/>
</dbReference>
<dbReference type="Gene3D" id="1.25.40.470">
    <property type="match status" value="1"/>
</dbReference>
<evidence type="ECO:0000259" key="10">
    <source>
        <dbReference type="Pfam" id="PF23389"/>
    </source>
</evidence>
<keyword evidence="6" id="KW-0969">Cilium</keyword>
<dbReference type="InterPro" id="IPR039468">
    <property type="entry name" value="WDR19_WD40_rpt"/>
</dbReference>
<dbReference type="InterPro" id="IPR036322">
    <property type="entry name" value="WD40_repeat_dom_sf"/>
</dbReference>
<dbReference type="STRING" id="1965070.A0A3S3RLH0"/>
<keyword evidence="7" id="KW-0966">Cell projection</keyword>
<dbReference type="GO" id="GO:0035721">
    <property type="term" value="P:intraciliary retrograde transport"/>
    <property type="evidence" value="ECO:0007669"/>
    <property type="project" value="InterPro"/>
</dbReference>
<dbReference type="Pfam" id="PF15911">
    <property type="entry name" value="Beta-prop_WDR19_2nd"/>
    <property type="match status" value="1"/>
</dbReference>
<evidence type="ECO:0000313" key="12">
    <source>
        <dbReference type="EMBL" id="RWS02784.1"/>
    </source>
</evidence>
<evidence type="ECO:0000256" key="3">
    <source>
        <dbReference type="ARBA" id="ARBA00022737"/>
    </source>
</evidence>